<evidence type="ECO:0000313" key="2">
    <source>
        <dbReference type="EMBL" id="PWJ58798.1"/>
    </source>
</evidence>
<organism evidence="2 3">
    <name type="scientific">Dyadobacter jejuensis</name>
    <dbReference type="NCBI Taxonomy" id="1082580"/>
    <lineage>
        <taxon>Bacteria</taxon>
        <taxon>Pseudomonadati</taxon>
        <taxon>Bacteroidota</taxon>
        <taxon>Cytophagia</taxon>
        <taxon>Cytophagales</taxon>
        <taxon>Spirosomataceae</taxon>
        <taxon>Dyadobacter</taxon>
    </lineage>
</organism>
<dbReference type="OrthoDB" id="9768004at2"/>
<feature type="domain" description="Sulfatase-modifying factor enzyme-like" evidence="1">
    <location>
        <begin position="183"/>
        <end position="331"/>
    </location>
</feature>
<name>A0A316AMW2_9BACT</name>
<dbReference type="GO" id="GO:0052699">
    <property type="term" value="P:ergothioneine biosynthetic process"/>
    <property type="evidence" value="ECO:0007669"/>
    <property type="project" value="InterPro"/>
</dbReference>
<dbReference type="InterPro" id="IPR042095">
    <property type="entry name" value="SUMF_sf"/>
</dbReference>
<dbReference type="Pfam" id="PF03781">
    <property type="entry name" value="FGE-sulfatase"/>
    <property type="match status" value="1"/>
</dbReference>
<dbReference type="AlphaFoldDB" id="A0A316AMW2"/>
<dbReference type="SUPFAM" id="SSF56436">
    <property type="entry name" value="C-type lectin-like"/>
    <property type="match status" value="1"/>
</dbReference>
<dbReference type="PANTHER" id="PTHR23150">
    <property type="entry name" value="SULFATASE MODIFYING FACTOR 1, 2"/>
    <property type="match status" value="1"/>
</dbReference>
<dbReference type="RefSeq" id="WP_109673732.1">
    <property type="nucleotide sequence ID" value="NZ_QGDT01000003.1"/>
</dbReference>
<dbReference type="NCBIfam" id="TIGR03440">
    <property type="entry name" value="egtB_TIGR03440"/>
    <property type="match status" value="1"/>
</dbReference>
<accession>A0A316AMW2</accession>
<dbReference type="Proteomes" id="UP000245880">
    <property type="component" value="Unassembled WGS sequence"/>
</dbReference>
<dbReference type="InterPro" id="IPR016187">
    <property type="entry name" value="CTDL_fold"/>
</dbReference>
<reference evidence="2 3" key="1">
    <citation type="submission" date="2018-03" db="EMBL/GenBank/DDBJ databases">
        <title>Genomic Encyclopedia of Archaeal and Bacterial Type Strains, Phase II (KMG-II): from individual species to whole genera.</title>
        <authorList>
            <person name="Goeker M."/>
        </authorList>
    </citation>
    <scope>NUCLEOTIDE SEQUENCE [LARGE SCALE GENOMIC DNA]</scope>
    <source>
        <strain evidence="2 3">DSM 100346</strain>
    </source>
</reference>
<evidence type="ECO:0000259" key="1">
    <source>
        <dbReference type="Pfam" id="PF03781"/>
    </source>
</evidence>
<comment type="caution">
    <text evidence="2">The sequence shown here is derived from an EMBL/GenBank/DDBJ whole genome shotgun (WGS) entry which is preliminary data.</text>
</comment>
<evidence type="ECO:0000313" key="3">
    <source>
        <dbReference type="Proteomes" id="UP000245880"/>
    </source>
</evidence>
<gene>
    <name evidence="2" type="ORF">CLV98_103165</name>
</gene>
<dbReference type="PANTHER" id="PTHR23150:SF36">
    <property type="entry name" value="HERCYNINE OXYGENASE"/>
    <property type="match status" value="1"/>
</dbReference>
<dbReference type="InterPro" id="IPR005532">
    <property type="entry name" value="SUMF_dom"/>
</dbReference>
<proteinExistence type="predicted"/>
<keyword evidence="3" id="KW-1185">Reference proteome</keyword>
<dbReference type="Gene3D" id="3.90.1580.10">
    <property type="entry name" value="paralog of FGE (formylglycine-generating enzyme)"/>
    <property type="match status" value="2"/>
</dbReference>
<dbReference type="InterPro" id="IPR017806">
    <property type="entry name" value="EgtB"/>
</dbReference>
<dbReference type="EMBL" id="QGDT01000003">
    <property type="protein sequence ID" value="PWJ58798.1"/>
    <property type="molecule type" value="Genomic_DNA"/>
</dbReference>
<protein>
    <submittedName>
        <fullName evidence="2">Ergothioneine biosynthesis protein EgtB</fullName>
    </submittedName>
</protein>
<dbReference type="InterPro" id="IPR051043">
    <property type="entry name" value="Sulfatase_Mod_Factor_Kinase"/>
</dbReference>
<sequence>MEIKNYEQELLSVDPIEYFYKVRNRSIEICKPLQVEDYIPQPVPFISPAKWHLAHTSWFFETFILKPYLQGYCAFHEDFGFLFNSYYNNVGKRLFRANRGNITRPGVVEVYDYRAHVDQGIRQLLLHSTAPAVLNLLELGLQHEQQHQELMLTDIKYTLGHNPTFPVYDPAAQFHPREDGKPGYLSLEEGLYEIGHQGNGFCFDNELGKHKVYLPSFQIANQLVTNGEYLSFMEAGGYSDFNLWLDEGWSWLNENKVEAPLYWHKMEGKWFHYTLAGLKEVDPNTVLTHINYYEASAFAQWAGKRLPTEFEWEVASKHLEWGKRWEWTNSAYLAYPGFEKAPGAVGEYNGKFMVNQMVLRGASSATSEGHSRATYRNFFHAHHRWQFTGLRLAQ</sequence>